<evidence type="ECO:0000313" key="2">
    <source>
        <dbReference type="Proteomes" id="UP000481454"/>
    </source>
</evidence>
<accession>A0AAP7BX46</accession>
<name>A0AAP7BX46_CLOPF</name>
<dbReference type="EMBL" id="JAALLZ010000012">
    <property type="protein sequence ID" value="NGU31539.1"/>
    <property type="molecule type" value="Genomic_DNA"/>
</dbReference>
<dbReference type="Proteomes" id="UP000481454">
    <property type="component" value="Unassembled WGS sequence"/>
</dbReference>
<evidence type="ECO:0000313" key="1">
    <source>
        <dbReference type="EMBL" id="NGU31539.1"/>
    </source>
</evidence>
<gene>
    <name evidence="1" type="ORF">G6Z34_15825</name>
</gene>
<sequence length="49" mass="6119">MIRRFIINGKHISYYSYDDMAFIEDWINTLPRRILKYKNPEELFELHLD</sequence>
<evidence type="ECO:0008006" key="3">
    <source>
        <dbReference type="Google" id="ProtNLM"/>
    </source>
</evidence>
<proteinExistence type="predicted"/>
<reference evidence="1 2" key="1">
    <citation type="submission" date="2020-02" db="EMBL/GenBank/DDBJ databases">
        <title>Genomic Insights into the Phylogeny and Genetic Plasticity of the Human and Animal Enteric Pathogen Clostridium perfringens.</title>
        <authorList>
            <person name="Feng Y."/>
            <person name="Hu Y."/>
        </authorList>
    </citation>
    <scope>NUCLEOTIDE SEQUENCE [LARGE SCALE GENOMIC DNA]</scope>
    <source>
        <strain evidence="1 2">CP-40</strain>
    </source>
</reference>
<comment type="caution">
    <text evidence="1">The sequence shown here is derived from an EMBL/GenBank/DDBJ whole genome shotgun (WGS) entry which is preliminary data.</text>
</comment>
<dbReference type="AlphaFoldDB" id="A0AAP7BX46"/>
<dbReference type="RefSeq" id="WP_157748890.1">
    <property type="nucleotide sequence ID" value="NZ_CATNWX010000013.1"/>
</dbReference>
<protein>
    <recommendedName>
        <fullName evidence="3">Transposase</fullName>
    </recommendedName>
</protein>
<organism evidence="1 2">
    <name type="scientific">Clostridium perfringens</name>
    <dbReference type="NCBI Taxonomy" id="1502"/>
    <lineage>
        <taxon>Bacteria</taxon>
        <taxon>Bacillati</taxon>
        <taxon>Bacillota</taxon>
        <taxon>Clostridia</taxon>
        <taxon>Eubacteriales</taxon>
        <taxon>Clostridiaceae</taxon>
        <taxon>Clostridium</taxon>
    </lineage>
</organism>